<comment type="caution">
    <text evidence="3">The sequence shown here is derived from an EMBL/GenBank/DDBJ whole genome shotgun (WGS) entry which is preliminary data.</text>
</comment>
<reference evidence="3 4" key="1">
    <citation type="submission" date="2018-04" db="EMBL/GenBank/DDBJ databases">
        <authorList>
            <person name="Eckel V.P."/>
            <person name="Vogel R.F."/>
        </authorList>
    </citation>
    <scope>NUCLEOTIDE SEQUENCE [LARGE SCALE GENOMIC DNA]</scope>
    <source>
        <strain evidence="4">TMW 2.1764</strain>
    </source>
</reference>
<dbReference type="EMBL" id="QDAG01000002">
    <property type="protein sequence ID" value="KAE8129637.1"/>
    <property type="molecule type" value="Genomic_DNA"/>
</dbReference>
<evidence type="ECO:0000256" key="1">
    <source>
        <dbReference type="SAM" id="MobiDB-lite"/>
    </source>
</evidence>
<sequence length="166" mass="18698">MIWKRRSTQSGTTKEERRANAAAWMRGEYGPAGYTYGVSKLVTGLMVLGGVLYLLTPWALVVCLGVAFIAMIGRLLIERQAGADFSDLHEAKRQFERTGRHDYLDFIQARGNQMLSDNKALRPTSKAEISELLQWADRYDRKASAHPENPKRAKRSKKRGASAQQN</sequence>
<keyword evidence="2" id="KW-1133">Transmembrane helix</keyword>
<protein>
    <submittedName>
        <fullName evidence="3">Uncharacterized protein</fullName>
    </submittedName>
</protein>
<evidence type="ECO:0000313" key="3">
    <source>
        <dbReference type="EMBL" id="KAE8129637.1"/>
    </source>
</evidence>
<feature type="transmembrane region" description="Helical" evidence="2">
    <location>
        <begin position="58"/>
        <end position="77"/>
    </location>
</feature>
<feature type="compositionally biased region" description="Basic and acidic residues" evidence="1">
    <location>
        <begin position="141"/>
        <end position="151"/>
    </location>
</feature>
<feature type="transmembrane region" description="Helical" evidence="2">
    <location>
        <begin position="34"/>
        <end position="52"/>
    </location>
</feature>
<dbReference type="AlphaFoldDB" id="A0A5N6RXV1"/>
<accession>A0A5N6RXV1</accession>
<proteinExistence type="predicted"/>
<evidence type="ECO:0000256" key="2">
    <source>
        <dbReference type="SAM" id="Phobius"/>
    </source>
</evidence>
<keyword evidence="2" id="KW-0472">Membrane</keyword>
<keyword evidence="2" id="KW-0812">Transmembrane</keyword>
<feature type="region of interest" description="Disordered" evidence="1">
    <location>
        <begin position="141"/>
        <end position="166"/>
    </location>
</feature>
<dbReference type="Proteomes" id="UP000325415">
    <property type="component" value="Unassembled WGS sequence"/>
</dbReference>
<organism evidence="3 4">
    <name type="scientific">Bifidobacterium tibiigranuli</name>
    <dbReference type="NCBI Taxonomy" id="2172043"/>
    <lineage>
        <taxon>Bacteria</taxon>
        <taxon>Bacillati</taxon>
        <taxon>Actinomycetota</taxon>
        <taxon>Actinomycetes</taxon>
        <taxon>Bifidobacteriales</taxon>
        <taxon>Bifidobacteriaceae</taxon>
        <taxon>Bifidobacterium</taxon>
    </lineage>
</organism>
<gene>
    <name evidence="3" type="ORF">DDE84_02200</name>
</gene>
<keyword evidence="4" id="KW-1185">Reference proteome</keyword>
<name>A0A5N6RXV1_9BIFI</name>
<evidence type="ECO:0000313" key="4">
    <source>
        <dbReference type="Proteomes" id="UP000325415"/>
    </source>
</evidence>